<dbReference type="EMBL" id="JAGDFL010000267">
    <property type="protein sequence ID" value="KAG7394530.1"/>
    <property type="molecule type" value="Genomic_DNA"/>
</dbReference>
<dbReference type="InterPro" id="IPR002110">
    <property type="entry name" value="Ankyrin_rpt"/>
</dbReference>
<evidence type="ECO:0000256" key="3">
    <source>
        <dbReference type="SAM" id="MobiDB-lite"/>
    </source>
</evidence>
<gene>
    <name evidence="4" type="ORF">PHYBOEH_005055</name>
</gene>
<dbReference type="AlphaFoldDB" id="A0A8T1WRW7"/>
<comment type="caution">
    <text evidence="4">The sequence shown here is derived from an EMBL/GenBank/DDBJ whole genome shotgun (WGS) entry which is preliminary data.</text>
</comment>
<feature type="region of interest" description="Disordered" evidence="3">
    <location>
        <begin position="215"/>
        <end position="245"/>
    </location>
</feature>
<feature type="region of interest" description="Disordered" evidence="3">
    <location>
        <begin position="146"/>
        <end position="185"/>
    </location>
</feature>
<name>A0A8T1WRW7_9STRA</name>
<feature type="repeat" description="ANK" evidence="1">
    <location>
        <begin position="446"/>
        <end position="478"/>
    </location>
</feature>
<evidence type="ECO:0000313" key="5">
    <source>
        <dbReference type="Proteomes" id="UP000693981"/>
    </source>
</evidence>
<keyword evidence="2" id="KW-0175">Coiled coil</keyword>
<keyword evidence="5" id="KW-1185">Reference proteome</keyword>
<protein>
    <submittedName>
        <fullName evidence="4">Uncharacterized protein</fullName>
    </submittedName>
</protein>
<feature type="compositionally biased region" description="Low complexity" evidence="3">
    <location>
        <begin position="165"/>
        <end position="185"/>
    </location>
</feature>
<evidence type="ECO:0000313" key="4">
    <source>
        <dbReference type="EMBL" id="KAG7394530.1"/>
    </source>
</evidence>
<feature type="coiled-coil region" evidence="2">
    <location>
        <begin position="41"/>
        <end position="72"/>
    </location>
</feature>
<evidence type="ECO:0000256" key="2">
    <source>
        <dbReference type="SAM" id="Coils"/>
    </source>
</evidence>
<organism evidence="4 5">
    <name type="scientific">Phytophthora boehmeriae</name>
    <dbReference type="NCBI Taxonomy" id="109152"/>
    <lineage>
        <taxon>Eukaryota</taxon>
        <taxon>Sar</taxon>
        <taxon>Stramenopiles</taxon>
        <taxon>Oomycota</taxon>
        <taxon>Peronosporomycetes</taxon>
        <taxon>Peronosporales</taxon>
        <taxon>Peronosporaceae</taxon>
        <taxon>Phytophthora</taxon>
    </lineage>
</organism>
<keyword evidence="1" id="KW-0040">ANK repeat</keyword>
<evidence type="ECO:0000256" key="1">
    <source>
        <dbReference type="PROSITE-ProRule" id="PRU00023"/>
    </source>
</evidence>
<dbReference type="Proteomes" id="UP000693981">
    <property type="component" value="Unassembled WGS sequence"/>
</dbReference>
<dbReference type="PANTHER" id="PTHR24119">
    <property type="entry name" value="ACYL-COA-BINDING DOMAIN-CONTAINING PROTEIN 6"/>
    <property type="match status" value="1"/>
</dbReference>
<dbReference type="SMART" id="SM00248">
    <property type="entry name" value="ANK"/>
    <property type="match status" value="3"/>
</dbReference>
<reference evidence="4" key="1">
    <citation type="submission" date="2021-02" db="EMBL/GenBank/DDBJ databases">
        <authorList>
            <person name="Palmer J.M."/>
        </authorList>
    </citation>
    <scope>NUCLEOTIDE SEQUENCE</scope>
    <source>
        <strain evidence="4">SCRP23</strain>
    </source>
</reference>
<sequence length="528" mass="59362">MAHETMVEVKSARLATYLAMVAEREARAAYEKKMYEIEQKLEAGRLALEAKRQEQKRLEAELESAAAKAEIRHKGGVKSSQEEAIEQEWAQRLKSSTVLEQQGLWELRELTIDSSGVVFYHSLNRGLPVSYRFLWEPPAEWQQALKDDTDDTSGTEPPLTDRSIDSSASKTSTTSATSSGVSSITAKHRVNAKAQSELINSLLGDEQFLKRLKTKLGLSAQSRPGTGRPGRPTDNDEGDESDPERLDWADEMAALQEEGMDRSKAALVAAKMARLELSKPKATANRHGEGWKRLKTCRLPANFARNVYKSHTEGPRSSFINETNHATPVGMLDPADCSPYDPPEFIPELRAHFVPRPAEDLADKKRQWAEFERNRHLETPNNVVRRGAVSVPEEMTDEMFERDPNQKDESKEQREAKAILCSRNNNIEGLELALDQGVDVNTRDNHGNTLFILVCQQGNKRLAKFLLRRRADMNLQNLNGNTALHYLYAYKHKDLAEYLKSKGAKDTTQNNAGLTCYEGLSQDQVDNI</sequence>
<proteinExistence type="predicted"/>
<dbReference type="GO" id="GO:0000062">
    <property type="term" value="F:fatty-acyl-CoA binding"/>
    <property type="evidence" value="ECO:0007669"/>
    <property type="project" value="TreeGrafter"/>
</dbReference>
<dbReference type="PANTHER" id="PTHR24119:SF0">
    <property type="entry name" value="ACYL-COA-BINDING DOMAIN-CONTAINING PROTEIN 6"/>
    <property type="match status" value="1"/>
</dbReference>
<feature type="repeat" description="ANK" evidence="1">
    <location>
        <begin position="479"/>
        <end position="511"/>
    </location>
</feature>
<dbReference type="OrthoDB" id="341259at2759"/>
<accession>A0A8T1WRW7</accession>
<dbReference type="PROSITE" id="PS50088">
    <property type="entry name" value="ANK_REPEAT"/>
    <property type="match status" value="2"/>
</dbReference>
<dbReference type="Pfam" id="PF12796">
    <property type="entry name" value="Ank_2"/>
    <property type="match status" value="1"/>
</dbReference>